<accession>A0A1H1YHD9</accession>
<gene>
    <name evidence="1" type="ORF">SAMN04489834_3086</name>
</gene>
<evidence type="ECO:0000313" key="1">
    <source>
        <dbReference type="EMBL" id="SDT20842.1"/>
    </source>
</evidence>
<dbReference type="RefSeq" id="WP_269457787.1">
    <property type="nucleotide sequence ID" value="NZ_LT629742.1"/>
</dbReference>
<reference evidence="2" key="1">
    <citation type="submission" date="2016-10" db="EMBL/GenBank/DDBJ databases">
        <authorList>
            <person name="Varghese N."/>
            <person name="Submissions S."/>
        </authorList>
    </citation>
    <scope>NUCLEOTIDE SEQUENCE [LARGE SCALE GENOMIC DNA]</scope>
    <source>
        <strain evidence="2">DSM 21772</strain>
    </source>
</reference>
<evidence type="ECO:0000313" key="2">
    <source>
        <dbReference type="Proteomes" id="UP000181956"/>
    </source>
</evidence>
<organism evidence="1 2">
    <name type="scientific">Microterricola viridarii</name>
    <dbReference type="NCBI Taxonomy" id="412690"/>
    <lineage>
        <taxon>Bacteria</taxon>
        <taxon>Bacillati</taxon>
        <taxon>Actinomycetota</taxon>
        <taxon>Actinomycetes</taxon>
        <taxon>Micrococcales</taxon>
        <taxon>Microbacteriaceae</taxon>
        <taxon>Microterricola</taxon>
    </lineage>
</organism>
<dbReference type="EMBL" id="LT629742">
    <property type="protein sequence ID" value="SDT20842.1"/>
    <property type="molecule type" value="Genomic_DNA"/>
</dbReference>
<name>A0A1H1YHD9_9MICO</name>
<dbReference type="STRING" id="412690.SAMN04489834_3086"/>
<proteinExistence type="predicted"/>
<protein>
    <submittedName>
        <fullName evidence="1">Uncharacterized protein</fullName>
    </submittedName>
</protein>
<sequence>MERGDFATEPPETQPLDLAELFEHRAKAADSSVTLGLDAGTDEG</sequence>
<dbReference type="AlphaFoldDB" id="A0A1H1YHD9"/>
<keyword evidence="2" id="KW-1185">Reference proteome</keyword>
<dbReference type="Proteomes" id="UP000181956">
    <property type="component" value="Chromosome I"/>
</dbReference>